<keyword evidence="2" id="KW-1133">Transmembrane helix</keyword>
<protein>
    <recommendedName>
        <fullName evidence="5">Integral membrane protein</fullName>
    </recommendedName>
</protein>
<organism evidence="3 4">
    <name type="scientific">Streptomyces cathayae</name>
    <dbReference type="NCBI Taxonomy" id="3031124"/>
    <lineage>
        <taxon>Bacteria</taxon>
        <taxon>Bacillati</taxon>
        <taxon>Actinomycetota</taxon>
        <taxon>Actinomycetes</taxon>
        <taxon>Kitasatosporales</taxon>
        <taxon>Streptomycetaceae</taxon>
        <taxon>Streptomyces</taxon>
    </lineage>
</organism>
<feature type="transmembrane region" description="Helical" evidence="2">
    <location>
        <begin position="144"/>
        <end position="166"/>
    </location>
</feature>
<feature type="transmembrane region" description="Helical" evidence="2">
    <location>
        <begin position="49"/>
        <end position="70"/>
    </location>
</feature>
<gene>
    <name evidence="3" type="ORF">PYS65_10330</name>
</gene>
<feature type="transmembrane region" description="Helical" evidence="2">
    <location>
        <begin position="398"/>
        <end position="420"/>
    </location>
</feature>
<evidence type="ECO:0000256" key="1">
    <source>
        <dbReference type="SAM" id="MobiDB-lite"/>
    </source>
</evidence>
<feature type="transmembrane region" description="Helical" evidence="2">
    <location>
        <begin position="280"/>
        <end position="298"/>
    </location>
</feature>
<evidence type="ECO:0000256" key="2">
    <source>
        <dbReference type="SAM" id="Phobius"/>
    </source>
</evidence>
<feature type="region of interest" description="Disordered" evidence="1">
    <location>
        <begin position="215"/>
        <end position="275"/>
    </location>
</feature>
<keyword evidence="2" id="KW-0812">Transmembrane</keyword>
<evidence type="ECO:0000313" key="4">
    <source>
        <dbReference type="Proteomes" id="UP001216440"/>
    </source>
</evidence>
<feature type="transmembrane region" description="Helical" evidence="2">
    <location>
        <begin position="368"/>
        <end position="386"/>
    </location>
</feature>
<keyword evidence="4" id="KW-1185">Reference proteome</keyword>
<feature type="transmembrane region" description="Helical" evidence="2">
    <location>
        <begin position="91"/>
        <end position="117"/>
    </location>
</feature>
<feature type="transmembrane region" description="Helical" evidence="2">
    <location>
        <begin position="453"/>
        <end position="473"/>
    </location>
</feature>
<feature type="transmembrane region" description="Helical" evidence="2">
    <location>
        <begin position="318"/>
        <end position="340"/>
    </location>
</feature>
<keyword evidence="2" id="KW-0472">Membrane</keyword>
<proteinExistence type="predicted"/>
<evidence type="ECO:0008006" key="5">
    <source>
        <dbReference type="Google" id="ProtNLM"/>
    </source>
</evidence>
<accession>A0ABY8K2J0</accession>
<dbReference type="Proteomes" id="UP001216440">
    <property type="component" value="Chromosome"/>
</dbReference>
<evidence type="ECO:0000313" key="3">
    <source>
        <dbReference type="EMBL" id="WGD40507.1"/>
    </source>
</evidence>
<reference evidence="3 4" key="1">
    <citation type="submission" date="2023-03" db="EMBL/GenBank/DDBJ databases">
        <authorList>
            <person name="Mo P."/>
        </authorList>
    </citation>
    <scope>NUCLEOTIDE SEQUENCE [LARGE SCALE GENOMIC DNA]</scope>
    <source>
        <strain evidence="3 4">HUAS 5</strain>
    </source>
</reference>
<dbReference type="RefSeq" id="WP_279333584.1">
    <property type="nucleotide sequence ID" value="NZ_CP121682.1"/>
</dbReference>
<dbReference type="EMBL" id="CP121682">
    <property type="protein sequence ID" value="WGD40507.1"/>
    <property type="molecule type" value="Genomic_DNA"/>
</dbReference>
<sequence>MLALRLTRGARPAVWLRRLLVAVASAGTGFLLLCTLGHALGHPDTPSVSLLRLAWCAAPLAATVYLAVAVARTDPATRPRPGLSAIGLGPVRLMAVSATTTALACTLGSLVALLVFLQLRGDLTRMPVDGAATEFLATGRPLPLPAALTLLALLPVNASAAVAWALRPREQAADASPAGRAADASPAGRTYGRFGAYRSTAERETFGAYGRFGRHLATATHGRQPADSRRRQEPEAAPEETRVPVHGPDGASDGPAPATGESATGEPATVPANARSAPSGLPWGIAALAAGVAAGLAVETYASGGGSGVAASPGDRPGALAALALTVVGLTLIGPGLTHLCGRLLQSVRPGALRLLAGRVLMTEATRIGRPLGVVCAVLSAVYAMGRHSYADGLSAGPLTLLGVLVVTGCTVATLLTAAVEAKHAHAATTAALLRLGAPASTPRRAAMLRAGALLALFGPLTVTAAGLSALPLSV</sequence>
<name>A0ABY8K2J0_9ACTN</name>
<feature type="compositionally biased region" description="Basic and acidic residues" evidence="1">
    <location>
        <begin position="224"/>
        <end position="243"/>
    </location>
</feature>